<dbReference type="GO" id="GO:0005886">
    <property type="term" value="C:plasma membrane"/>
    <property type="evidence" value="ECO:0007669"/>
    <property type="project" value="UniProtKB-SubCell"/>
</dbReference>
<comment type="caution">
    <text evidence="11">The sequence shown here is derived from an EMBL/GenBank/DDBJ whole genome shotgun (WGS) entry which is preliminary data.</text>
</comment>
<evidence type="ECO:0000256" key="2">
    <source>
        <dbReference type="ARBA" id="ARBA00004401"/>
    </source>
</evidence>
<dbReference type="Proteomes" id="UP000460272">
    <property type="component" value="Unassembled WGS sequence"/>
</dbReference>
<dbReference type="GO" id="GO:0006465">
    <property type="term" value="P:signal peptide processing"/>
    <property type="evidence" value="ECO:0007669"/>
    <property type="project" value="InterPro"/>
</dbReference>
<dbReference type="PANTHER" id="PTHR43390">
    <property type="entry name" value="SIGNAL PEPTIDASE I"/>
    <property type="match status" value="1"/>
</dbReference>
<feature type="active site" evidence="7">
    <location>
        <position position="114"/>
    </location>
</feature>
<dbReference type="InterPro" id="IPR019758">
    <property type="entry name" value="Pept_S26A_signal_pept_1_CS"/>
</dbReference>
<keyword evidence="8" id="KW-0812">Transmembrane</keyword>
<keyword evidence="8" id="KW-0472">Membrane</keyword>
<evidence type="ECO:0000256" key="1">
    <source>
        <dbReference type="ARBA" id="ARBA00000677"/>
    </source>
</evidence>
<evidence type="ECO:0000259" key="10">
    <source>
        <dbReference type="Pfam" id="PF10502"/>
    </source>
</evidence>
<evidence type="ECO:0000313" key="11">
    <source>
        <dbReference type="EMBL" id="TVZ04982.1"/>
    </source>
</evidence>
<evidence type="ECO:0000256" key="9">
    <source>
        <dbReference type="SAM" id="MobiDB-lite"/>
    </source>
</evidence>
<feature type="transmembrane region" description="Helical" evidence="8">
    <location>
        <begin position="34"/>
        <end position="55"/>
    </location>
</feature>
<dbReference type="InterPro" id="IPR000223">
    <property type="entry name" value="Pept_S26A_signal_pept_1"/>
</dbReference>
<organism evidence="11 12">
    <name type="scientific">Trebonia kvetii</name>
    <dbReference type="NCBI Taxonomy" id="2480626"/>
    <lineage>
        <taxon>Bacteria</taxon>
        <taxon>Bacillati</taxon>
        <taxon>Actinomycetota</taxon>
        <taxon>Actinomycetes</taxon>
        <taxon>Streptosporangiales</taxon>
        <taxon>Treboniaceae</taxon>
        <taxon>Trebonia</taxon>
    </lineage>
</organism>
<dbReference type="Pfam" id="PF10502">
    <property type="entry name" value="Peptidase_S26"/>
    <property type="match status" value="1"/>
</dbReference>
<dbReference type="InterPro" id="IPR019756">
    <property type="entry name" value="Pept_S26A_signal_pept_1_Ser-AS"/>
</dbReference>
<comment type="catalytic activity">
    <reaction evidence="1 8">
        <text>Cleavage of hydrophobic, N-terminal signal or leader sequences from secreted and periplasmic proteins.</text>
        <dbReference type="EC" id="3.4.21.89"/>
    </reaction>
</comment>
<keyword evidence="6 8" id="KW-0378">Hydrolase</keyword>
<dbReference type="InterPro" id="IPR019533">
    <property type="entry name" value="Peptidase_S26"/>
</dbReference>
<evidence type="ECO:0000313" key="12">
    <source>
        <dbReference type="Proteomes" id="UP000460272"/>
    </source>
</evidence>
<feature type="domain" description="Peptidase S26" evidence="10">
    <location>
        <begin position="35"/>
        <end position="200"/>
    </location>
</feature>
<evidence type="ECO:0000256" key="7">
    <source>
        <dbReference type="PIRSR" id="PIRSR600223-1"/>
    </source>
</evidence>
<evidence type="ECO:0000256" key="4">
    <source>
        <dbReference type="ARBA" id="ARBA00013208"/>
    </source>
</evidence>
<keyword evidence="5 8" id="KW-0645">Protease</keyword>
<dbReference type="PRINTS" id="PR00727">
    <property type="entry name" value="LEADERPTASE"/>
</dbReference>
<dbReference type="PROSITE" id="PS00501">
    <property type="entry name" value="SPASE_I_1"/>
    <property type="match status" value="1"/>
</dbReference>
<dbReference type="GO" id="GO:0004252">
    <property type="term" value="F:serine-type endopeptidase activity"/>
    <property type="evidence" value="ECO:0007669"/>
    <property type="project" value="InterPro"/>
</dbReference>
<dbReference type="CDD" id="cd06530">
    <property type="entry name" value="S26_SPase_I"/>
    <property type="match status" value="1"/>
</dbReference>
<sequence>MSAPADLGPASDGPASAESARTGRMGRSRWRRRLTETTITILAAVLLSVLVRAYAFETFFIPSGSMIPTLGVYDRVLVQKAFFDWHDVHEGDIVVFAHPPLDHCPGPQDGDLIKRVIALPGQTIYSAAGAVYVDGRRLAEPYLPSPDPLGAPIASSTHPYRVPAGEFYVLGDNRAVSCDSRYWGPVQGSSIVGKAIAVIWDDSHPEFRGL</sequence>
<feature type="region of interest" description="Disordered" evidence="9">
    <location>
        <begin position="1"/>
        <end position="27"/>
    </location>
</feature>
<dbReference type="NCBIfam" id="TIGR02227">
    <property type="entry name" value="sigpep_I_bact"/>
    <property type="match status" value="1"/>
</dbReference>
<proteinExistence type="inferred from homology"/>
<evidence type="ECO:0000256" key="5">
    <source>
        <dbReference type="ARBA" id="ARBA00022670"/>
    </source>
</evidence>
<feature type="active site" evidence="7">
    <location>
        <position position="65"/>
    </location>
</feature>
<dbReference type="SUPFAM" id="SSF51306">
    <property type="entry name" value="LexA/Signal peptidase"/>
    <property type="match status" value="1"/>
</dbReference>
<gene>
    <name evidence="11" type="primary">lepB</name>
    <name evidence="11" type="ORF">EAS64_10150</name>
</gene>
<keyword evidence="12" id="KW-1185">Reference proteome</keyword>
<dbReference type="PANTHER" id="PTHR43390:SF1">
    <property type="entry name" value="CHLOROPLAST PROCESSING PEPTIDASE"/>
    <property type="match status" value="1"/>
</dbReference>
<dbReference type="EC" id="3.4.21.89" evidence="4 8"/>
<dbReference type="InterPro" id="IPR036286">
    <property type="entry name" value="LexA/Signal_pep-like_sf"/>
</dbReference>
<comment type="subcellular location">
    <subcellularLocation>
        <location evidence="2">Cell membrane</location>
        <topology evidence="2">Single-pass type II membrane protein</topology>
    </subcellularLocation>
    <subcellularLocation>
        <location evidence="8">Membrane</location>
        <topology evidence="8">Single-pass type II membrane protein</topology>
    </subcellularLocation>
</comment>
<accession>A0A6P2C0R9</accession>
<dbReference type="RefSeq" id="WP_145852688.1">
    <property type="nucleotide sequence ID" value="NZ_RPFW01000002.1"/>
</dbReference>
<evidence type="ECO:0000256" key="3">
    <source>
        <dbReference type="ARBA" id="ARBA00009370"/>
    </source>
</evidence>
<dbReference type="PROSITE" id="PS00761">
    <property type="entry name" value="SPASE_I_3"/>
    <property type="match status" value="1"/>
</dbReference>
<dbReference type="GO" id="GO:0009003">
    <property type="term" value="F:signal peptidase activity"/>
    <property type="evidence" value="ECO:0007669"/>
    <property type="project" value="UniProtKB-EC"/>
</dbReference>
<dbReference type="EMBL" id="RPFW01000002">
    <property type="protein sequence ID" value="TVZ04982.1"/>
    <property type="molecule type" value="Genomic_DNA"/>
</dbReference>
<comment type="similarity">
    <text evidence="3 8">Belongs to the peptidase S26 family.</text>
</comment>
<keyword evidence="8" id="KW-1133">Transmembrane helix</keyword>
<evidence type="ECO:0000256" key="8">
    <source>
        <dbReference type="RuleBase" id="RU362042"/>
    </source>
</evidence>
<reference evidence="11 12" key="1">
    <citation type="submission" date="2018-11" db="EMBL/GenBank/DDBJ databases">
        <title>Trebonia kvetii gen.nov., sp.nov., a novel acidophilic actinobacterium, and proposal of the new actinobacterial family Treboniaceae fam. nov.</title>
        <authorList>
            <person name="Rapoport D."/>
            <person name="Sagova-Mareckova M."/>
            <person name="Sedlacek I."/>
            <person name="Provaznik J."/>
            <person name="Kralova S."/>
            <person name="Pavlinic D."/>
            <person name="Benes V."/>
            <person name="Kopecky J."/>
        </authorList>
    </citation>
    <scope>NUCLEOTIDE SEQUENCE [LARGE SCALE GENOMIC DNA]</scope>
    <source>
        <strain evidence="11 12">15Tr583</strain>
    </source>
</reference>
<protein>
    <recommendedName>
        <fullName evidence="4 8">Signal peptidase I</fullName>
        <ecNumber evidence="4 8">3.4.21.89</ecNumber>
    </recommendedName>
</protein>
<dbReference type="AlphaFoldDB" id="A0A6P2C0R9"/>
<name>A0A6P2C0R9_9ACTN</name>
<evidence type="ECO:0000256" key="6">
    <source>
        <dbReference type="ARBA" id="ARBA00022801"/>
    </source>
</evidence>
<dbReference type="OrthoDB" id="9815782at2"/>
<dbReference type="Gene3D" id="2.10.109.10">
    <property type="entry name" value="Umud Fragment, subunit A"/>
    <property type="match status" value="1"/>
</dbReference>